<evidence type="ECO:0000313" key="2">
    <source>
        <dbReference type="Proteomes" id="UP000050443"/>
    </source>
</evidence>
<dbReference type="PATRIC" id="fig|362413.3.peg.3643"/>
<evidence type="ECO:0000313" key="1">
    <source>
        <dbReference type="EMBL" id="KQB42711.1"/>
    </source>
</evidence>
<dbReference type="EMBL" id="JRLF01000006">
    <property type="protein sequence ID" value="KQB42711.1"/>
    <property type="molecule type" value="Genomic_DNA"/>
</dbReference>
<dbReference type="Proteomes" id="UP000050443">
    <property type="component" value="Unassembled WGS sequence"/>
</dbReference>
<gene>
    <name evidence="1" type="ORF">RC62_3718</name>
</gene>
<protein>
    <submittedName>
        <fullName evidence="1">Cyclase/dehydrase</fullName>
    </submittedName>
</protein>
<dbReference type="AlphaFoldDB" id="A0A0Q0W8E4"/>
<dbReference type="SUPFAM" id="SSF55961">
    <property type="entry name" value="Bet v1-like"/>
    <property type="match status" value="1"/>
</dbReference>
<name>A0A0Q0W8E4_9FLAO</name>
<accession>A0A0Q0W8E4</accession>
<organism evidence="1 2">
    <name type="scientific">Flavobacterium aquidurense</name>
    <dbReference type="NCBI Taxonomy" id="362413"/>
    <lineage>
        <taxon>Bacteria</taxon>
        <taxon>Pseudomonadati</taxon>
        <taxon>Bacteroidota</taxon>
        <taxon>Flavobacteriia</taxon>
        <taxon>Flavobacteriales</taxon>
        <taxon>Flavobacteriaceae</taxon>
        <taxon>Flavobacterium</taxon>
    </lineage>
</organism>
<dbReference type="InterPro" id="IPR023393">
    <property type="entry name" value="START-like_dom_sf"/>
</dbReference>
<comment type="caution">
    <text evidence="1">The sequence shown here is derived from an EMBL/GenBank/DDBJ whole genome shotgun (WGS) entry which is preliminary data.</text>
</comment>
<dbReference type="STRING" id="362413.RC62_3718"/>
<dbReference type="Gene3D" id="3.30.530.20">
    <property type="match status" value="1"/>
</dbReference>
<reference evidence="1 2" key="1">
    <citation type="submission" date="2014-09" db="EMBL/GenBank/DDBJ databases">
        <title>Genome sequence of Flavobacterium aquidurense RC62.</title>
        <authorList>
            <person name="Kim J.F."/>
            <person name="Kwak M.-J."/>
        </authorList>
    </citation>
    <scope>NUCLEOTIDE SEQUENCE [LARGE SCALE GENOMIC DNA]</scope>
    <source>
        <strain evidence="1 2">RC62</strain>
    </source>
</reference>
<sequence>MGKVIFKPKGKATEIDVTISYQAPLGIAGERIASFFNPYFEKLVKDNITNFKSYLESGH</sequence>
<proteinExistence type="predicted"/>